<keyword evidence="5" id="KW-1185">Reference proteome</keyword>
<dbReference type="AlphaFoldDB" id="A0AA88HHG7"/>
<evidence type="ECO:0000256" key="1">
    <source>
        <dbReference type="ARBA" id="ARBA00012493"/>
    </source>
</evidence>
<dbReference type="Pfam" id="PF17919">
    <property type="entry name" value="RT_RNaseH_2"/>
    <property type="match status" value="1"/>
</dbReference>
<organism evidence="4 5">
    <name type="scientific">Artemia franciscana</name>
    <name type="common">Brine shrimp</name>
    <name type="synonym">Artemia sanfranciscana</name>
    <dbReference type="NCBI Taxonomy" id="6661"/>
    <lineage>
        <taxon>Eukaryota</taxon>
        <taxon>Metazoa</taxon>
        <taxon>Ecdysozoa</taxon>
        <taxon>Arthropoda</taxon>
        <taxon>Crustacea</taxon>
        <taxon>Branchiopoda</taxon>
        <taxon>Anostraca</taxon>
        <taxon>Artemiidae</taxon>
        <taxon>Artemia</taxon>
    </lineage>
</organism>
<keyword evidence="2" id="KW-0511">Multifunctional enzyme</keyword>
<comment type="caution">
    <text evidence="4">The sequence shown here is derived from an EMBL/GenBank/DDBJ whole genome shotgun (WGS) entry which is preliminary data.</text>
</comment>
<dbReference type="InterPro" id="IPR043128">
    <property type="entry name" value="Rev_trsase/Diguanyl_cyclase"/>
</dbReference>
<protein>
    <recommendedName>
        <fullName evidence="1">RNA-directed DNA polymerase</fullName>
        <ecNumber evidence="1">2.7.7.49</ecNumber>
    </recommendedName>
</protein>
<dbReference type="Gene3D" id="3.10.10.10">
    <property type="entry name" value="HIV Type 1 Reverse Transcriptase, subunit A, domain 1"/>
    <property type="match status" value="1"/>
</dbReference>
<dbReference type="Proteomes" id="UP001187531">
    <property type="component" value="Unassembled WGS sequence"/>
</dbReference>
<accession>A0AA88HHG7</accession>
<evidence type="ECO:0000256" key="2">
    <source>
        <dbReference type="ARBA" id="ARBA00023268"/>
    </source>
</evidence>
<dbReference type="SUPFAM" id="SSF56672">
    <property type="entry name" value="DNA/RNA polymerases"/>
    <property type="match status" value="1"/>
</dbReference>
<dbReference type="FunFam" id="3.30.70.270:FF:000020">
    <property type="entry name" value="Transposon Tf2-6 polyprotein-like Protein"/>
    <property type="match status" value="1"/>
</dbReference>
<gene>
    <name evidence="4" type="ORF">QYM36_012534</name>
</gene>
<dbReference type="EC" id="2.7.7.49" evidence="1"/>
<dbReference type="PANTHER" id="PTHR37984">
    <property type="entry name" value="PROTEIN CBG26694"/>
    <property type="match status" value="1"/>
</dbReference>
<dbReference type="InterPro" id="IPR050951">
    <property type="entry name" value="Retrovirus_Pol_polyprotein"/>
</dbReference>
<dbReference type="EMBL" id="JAVRJZ010000016">
    <property type="protein sequence ID" value="KAK2711383.1"/>
    <property type="molecule type" value="Genomic_DNA"/>
</dbReference>
<dbReference type="Gene3D" id="3.30.70.270">
    <property type="match status" value="3"/>
</dbReference>
<reference evidence="4" key="1">
    <citation type="submission" date="2023-07" db="EMBL/GenBank/DDBJ databases">
        <title>Chromosome-level genome assembly of Artemia franciscana.</title>
        <authorList>
            <person name="Jo E."/>
        </authorList>
    </citation>
    <scope>NUCLEOTIDE SEQUENCE</scope>
    <source>
        <tissue evidence="4">Whole body</tissue>
    </source>
</reference>
<dbReference type="InterPro" id="IPR041577">
    <property type="entry name" value="RT_RNaseH_2"/>
</dbReference>
<name>A0AA88HHG7_ARTSF</name>
<evidence type="ECO:0000259" key="3">
    <source>
        <dbReference type="Pfam" id="PF17919"/>
    </source>
</evidence>
<sequence>MEAAKFEVINIKYRVAYKINKFTKVNAMPENATLPLIVAAGNGLSLFGRNWLQEIKMDWNMIKAVKKMPDIKPQNMSEFSELFSKNLGNVKVVKANVPLAIREKVELELNRLVKIGVLEKVDSSDWASPIIQVNKPNGCVRICGDFKATVCPSLNPKEYPMPTAEEIFTNLRGGQKFSKLDINAAYLQIELDDESKELLCDFGIHLNLDKCEFFANKVEYLSFVLSAKGIEPNPQKVEAVMNMPRPRNRDKLLLFLGMVNYYRTVILEMATLCYSLNDLLKSDVVWLWSEKCECAFQKLKESLSGEKLLMHFNPQLPVISATNGSPRGISAVISHAHPDGSERRIAYTSRSLSKAETHYSQI</sequence>
<evidence type="ECO:0000313" key="5">
    <source>
        <dbReference type="Proteomes" id="UP001187531"/>
    </source>
</evidence>
<dbReference type="PANTHER" id="PTHR37984:SF5">
    <property type="entry name" value="PROTEIN NYNRIN-LIKE"/>
    <property type="match status" value="1"/>
</dbReference>
<feature type="domain" description="Reverse transcriptase/retrotransposon-derived protein RNase H-like" evidence="3">
    <location>
        <begin position="288"/>
        <end position="361"/>
    </location>
</feature>
<dbReference type="GO" id="GO:0003964">
    <property type="term" value="F:RNA-directed DNA polymerase activity"/>
    <property type="evidence" value="ECO:0007669"/>
    <property type="project" value="UniProtKB-EC"/>
</dbReference>
<proteinExistence type="predicted"/>
<dbReference type="InterPro" id="IPR043502">
    <property type="entry name" value="DNA/RNA_pol_sf"/>
</dbReference>
<evidence type="ECO:0000313" key="4">
    <source>
        <dbReference type="EMBL" id="KAK2711383.1"/>
    </source>
</evidence>